<dbReference type="Proteomes" id="UP001189429">
    <property type="component" value="Unassembled WGS sequence"/>
</dbReference>
<dbReference type="SUPFAM" id="SSF56219">
    <property type="entry name" value="DNase I-like"/>
    <property type="match status" value="1"/>
</dbReference>
<dbReference type="Gene3D" id="3.60.10.10">
    <property type="entry name" value="Endonuclease/exonuclease/phosphatase"/>
    <property type="match status" value="1"/>
</dbReference>
<proteinExistence type="predicted"/>
<dbReference type="EMBL" id="CAUYUJ010001108">
    <property type="protein sequence ID" value="CAK0794171.1"/>
    <property type="molecule type" value="Genomic_DNA"/>
</dbReference>
<evidence type="ECO:0008006" key="4">
    <source>
        <dbReference type="Google" id="ProtNLM"/>
    </source>
</evidence>
<keyword evidence="3" id="KW-1185">Reference proteome</keyword>
<name>A0ABN9PQY5_9DINO</name>
<evidence type="ECO:0000313" key="2">
    <source>
        <dbReference type="EMBL" id="CAK0794171.1"/>
    </source>
</evidence>
<accession>A0ABN9PQY5</accession>
<feature type="compositionally biased region" description="Low complexity" evidence="1">
    <location>
        <begin position="212"/>
        <end position="227"/>
    </location>
</feature>
<evidence type="ECO:0000256" key="1">
    <source>
        <dbReference type="SAM" id="MobiDB-lite"/>
    </source>
</evidence>
<comment type="caution">
    <text evidence="2">The sequence shown here is derived from an EMBL/GenBank/DDBJ whole genome shotgun (WGS) entry which is preliminary data.</text>
</comment>
<reference evidence="2" key="1">
    <citation type="submission" date="2023-10" db="EMBL/GenBank/DDBJ databases">
        <authorList>
            <person name="Chen Y."/>
            <person name="Shah S."/>
            <person name="Dougan E. K."/>
            <person name="Thang M."/>
            <person name="Chan C."/>
        </authorList>
    </citation>
    <scope>NUCLEOTIDE SEQUENCE [LARGE SCALE GENOMIC DNA]</scope>
</reference>
<evidence type="ECO:0000313" key="3">
    <source>
        <dbReference type="Proteomes" id="UP001189429"/>
    </source>
</evidence>
<organism evidence="2 3">
    <name type="scientific">Prorocentrum cordatum</name>
    <dbReference type="NCBI Taxonomy" id="2364126"/>
    <lineage>
        <taxon>Eukaryota</taxon>
        <taxon>Sar</taxon>
        <taxon>Alveolata</taxon>
        <taxon>Dinophyceae</taxon>
        <taxon>Prorocentrales</taxon>
        <taxon>Prorocentraceae</taxon>
        <taxon>Prorocentrum</taxon>
    </lineage>
</organism>
<protein>
    <recommendedName>
        <fullName evidence="4">RNase H type-1 domain-containing protein</fullName>
    </recommendedName>
</protein>
<feature type="region of interest" description="Disordered" evidence="1">
    <location>
        <begin position="198"/>
        <end position="241"/>
    </location>
</feature>
<gene>
    <name evidence="2" type="ORF">PCOR1329_LOCUS4248</name>
</gene>
<feature type="compositionally biased region" description="Gly residues" evidence="1">
    <location>
        <begin position="228"/>
        <end position="240"/>
    </location>
</feature>
<dbReference type="InterPro" id="IPR036691">
    <property type="entry name" value="Endo/exonu/phosph_ase_sf"/>
</dbReference>
<sequence length="1249" mass="137749">MAPVPWPKQSAKKEVSLAIEDGADTSSSLLEQVLPKYKQALADEQLDAVKAMELVCPELAEAAKPPPPKAPEISLEQHAATLRRLHSYQEKLKNQLVANAKHGTYLLERPEENVRACAEAQAEVNRLTSLTSEAKPASDQAFNFPELSTEDVELLTPEQKAAYVEALAHAQQAQQAYKTAADIGQKAQNAASTLRELREKAATAKRRKADSDAGVAAGAPDPAPAAGADGGEGAAPGGGAIDFSDPKNVDAYIQRTAAILARAAAADSAKRSYVYVFFGNATSYGNEVKKLIESAPYDLMGLAEHHSPQMMCQMEDKRLRNFGWRSEGTWTAASATGRSDKGTRGGACWPRRATYATSIHLEGPKGKSVHHDALRDISVVPWRFHGATFASIVCYLDCSIGLAGTSSKEMNATLRIVRTLGIPWLLVGDFNATPQEMMKSGWLKALGGTAITPEGVEVSCASGKGRMIHCVIVPDSFRPFLDRVLPVHNLPRGPHIGLNIRLTSRQASVFVRRQRLPVSLEIPLAGHRTAMGVKRSQRDRQRYQELHEARGEQDTLQQGSTPNDEDEHLMGDHYTQLRPQRCADGSWLDCAEEAPRYVDTTGVKGQWVVTESLAFQHDPHMSDDMAQQYAAWSVAAEEQLAAICGPEPRPAAHRGFTVRYQRQKRRVGPARQQTRSEIGNWAIDSTEGSMKGAHRYLKKLEQQALDETCRDAAGLEVRDAVHRATETKAARWAQRWTSQPHRLPAVRAALGELRRHAREELAQRPYHDRDALVSALRSFPKTTGKGPDQWKPTHLLALSDQGQEAFVTLLNLIERSLAWPHQLQHNRFALLPKGTKQEVGNERDIAARWDAAVQGSNALQAALLTMLDESRAHVGINERSNFLVDVKRFHDFMDLELMIRQAMDLDFQKVELYLCRLAYLAPRVVNARGAVAEAMVPNCSIVPGCGLLVLEQTKQVTVALVTGMLDMGLRVSPKSLLMTTTPEHEAIVQQHVLDTTGIQIKETKWAKDLGGGRCTASAMLLHYQDDDPKMSTVTDQVMNGNTLELLQRATRKFHMHYGPQFDANCGSTLVDTRLVQASGYQIDDDCPRCAVGKDTIAHRLYECAQDAPIEHERAYALKARAGFLDGSATSGDARLSGRMGVYFRGEGEAELDVEQGALRGLHGTIDVDQTVPASELAAMFWALQVTTGPILLWTDCQLAFDGWTQGLGKSPQWPLARWWDRIRRALETTGRAEFRSSNVFFLTWMQIPT</sequence>
<feature type="region of interest" description="Disordered" evidence="1">
    <location>
        <begin position="546"/>
        <end position="565"/>
    </location>
</feature>